<dbReference type="EMBL" id="ACEP01000147">
    <property type="protein sequence ID" value="EEG35152.1"/>
    <property type="molecule type" value="Genomic_DNA"/>
</dbReference>
<dbReference type="Proteomes" id="UP000003174">
    <property type="component" value="Unassembled WGS sequence"/>
</dbReference>
<proteinExistence type="predicted"/>
<dbReference type="AlphaFoldDB" id="C0EZY5"/>
<protein>
    <recommendedName>
        <fullName evidence="3">Transporter</fullName>
    </recommendedName>
</protein>
<accession>C0EZY5</accession>
<name>C0EZY5_9FIRM</name>
<evidence type="ECO:0000313" key="2">
    <source>
        <dbReference type="Proteomes" id="UP000003174"/>
    </source>
</evidence>
<evidence type="ECO:0000313" key="1">
    <source>
        <dbReference type="EMBL" id="EEG35152.1"/>
    </source>
</evidence>
<sequence length="143" mass="16540">MEGIFLSNVHWRNIMTEKLEKLKQGYANLSEWLEHIMAAIVLIAIVIAICSLWAPFKEFLQTRSESGAFLKYMASVFDIVIGIEFFKLLCKPRKDTMLEVLMFVIARHMIIEHTTAFENLLSIVAISILIIVDRYFLKSKTLN</sequence>
<comment type="caution">
    <text evidence="1">The sequence shown here is derived from an EMBL/GenBank/DDBJ whole genome shotgun (WGS) entry which is preliminary data.</text>
</comment>
<reference evidence="1 2" key="2">
    <citation type="submission" date="2009-02" db="EMBL/GenBank/DDBJ databases">
        <title>Draft genome sequence of Eubacterium hallii (DSM 3353).</title>
        <authorList>
            <person name="Sudarsanam P."/>
            <person name="Ley R."/>
            <person name="Guruge J."/>
            <person name="Turnbaugh P.J."/>
            <person name="Mahowald M."/>
            <person name="Liep D."/>
            <person name="Gordon J."/>
        </authorList>
    </citation>
    <scope>NUCLEOTIDE SEQUENCE [LARGE SCALE GENOMIC DNA]</scope>
    <source>
        <strain evidence="1 2">DSM 3353</strain>
    </source>
</reference>
<dbReference type="eggNOG" id="ENOG5033080">
    <property type="taxonomic scope" value="Bacteria"/>
</dbReference>
<reference evidence="1 2" key="1">
    <citation type="submission" date="2009-01" db="EMBL/GenBank/DDBJ databases">
        <authorList>
            <person name="Fulton L."/>
            <person name="Clifton S."/>
            <person name="Fulton B."/>
            <person name="Xu J."/>
            <person name="Minx P."/>
            <person name="Pepin K.H."/>
            <person name="Johnson M."/>
            <person name="Bhonagiri V."/>
            <person name="Nash W.E."/>
            <person name="Mardis E.R."/>
            <person name="Wilson R.K."/>
        </authorList>
    </citation>
    <scope>NUCLEOTIDE SEQUENCE [LARGE SCALE GENOMIC DNA]</scope>
    <source>
        <strain evidence="1 2">DSM 3353</strain>
    </source>
</reference>
<evidence type="ECO:0008006" key="3">
    <source>
        <dbReference type="Google" id="ProtNLM"/>
    </source>
</evidence>
<organism evidence="1 2">
    <name type="scientific">Anaerobutyricum hallii DSM 3353</name>
    <dbReference type="NCBI Taxonomy" id="411469"/>
    <lineage>
        <taxon>Bacteria</taxon>
        <taxon>Bacillati</taxon>
        <taxon>Bacillota</taxon>
        <taxon>Clostridia</taxon>
        <taxon>Lachnospirales</taxon>
        <taxon>Lachnospiraceae</taxon>
        <taxon>Anaerobutyricum</taxon>
    </lineage>
</organism>
<gene>
    <name evidence="1" type="ORF">EUBHAL_02996</name>
</gene>